<organism evidence="1">
    <name type="scientific">Rhizophora mucronata</name>
    <name type="common">Asiatic mangrove</name>
    <dbReference type="NCBI Taxonomy" id="61149"/>
    <lineage>
        <taxon>Eukaryota</taxon>
        <taxon>Viridiplantae</taxon>
        <taxon>Streptophyta</taxon>
        <taxon>Embryophyta</taxon>
        <taxon>Tracheophyta</taxon>
        <taxon>Spermatophyta</taxon>
        <taxon>Magnoliopsida</taxon>
        <taxon>eudicotyledons</taxon>
        <taxon>Gunneridae</taxon>
        <taxon>Pentapetalae</taxon>
        <taxon>rosids</taxon>
        <taxon>fabids</taxon>
        <taxon>Malpighiales</taxon>
        <taxon>Rhizophoraceae</taxon>
        <taxon>Rhizophora</taxon>
    </lineage>
</organism>
<sequence length="37" mass="4126">MPPANVECFSDRLALDLTSLPLSRLLERDLPFGHVDS</sequence>
<protein>
    <submittedName>
        <fullName evidence="1">Uncharacterized protein</fullName>
    </submittedName>
</protein>
<dbReference type="EMBL" id="GGEC01070442">
    <property type="protein sequence ID" value="MBX50926.1"/>
    <property type="molecule type" value="Transcribed_RNA"/>
</dbReference>
<dbReference type="AlphaFoldDB" id="A0A2P2P850"/>
<proteinExistence type="predicted"/>
<name>A0A2P2P850_RHIMU</name>
<accession>A0A2P2P850</accession>
<evidence type="ECO:0000313" key="1">
    <source>
        <dbReference type="EMBL" id="MBX50926.1"/>
    </source>
</evidence>
<reference evidence="1" key="1">
    <citation type="submission" date="2018-02" db="EMBL/GenBank/DDBJ databases">
        <title>Rhizophora mucronata_Transcriptome.</title>
        <authorList>
            <person name="Meera S.P."/>
            <person name="Sreeshan A."/>
            <person name="Augustine A."/>
        </authorList>
    </citation>
    <scope>NUCLEOTIDE SEQUENCE</scope>
    <source>
        <tissue evidence="1">Leaf</tissue>
    </source>
</reference>